<dbReference type="OrthoDB" id="4168525at2"/>
<dbReference type="GO" id="GO:0005506">
    <property type="term" value="F:iron ion binding"/>
    <property type="evidence" value="ECO:0007669"/>
    <property type="project" value="InterPro"/>
</dbReference>
<dbReference type="KEGG" id="buz:AYM40_21445"/>
<dbReference type="AlphaFoldDB" id="A0A160FQ53"/>
<keyword evidence="4 7" id="KW-0560">Oxidoreductase</keyword>
<accession>A0A160FQ53</accession>
<evidence type="ECO:0000313" key="9">
    <source>
        <dbReference type="Proteomes" id="UP000076852"/>
    </source>
</evidence>
<organism evidence="8 9">
    <name type="scientific">Paraburkholderia phytofirmans OLGA172</name>
    <dbReference type="NCBI Taxonomy" id="1417228"/>
    <lineage>
        <taxon>Bacteria</taxon>
        <taxon>Pseudomonadati</taxon>
        <taxon>Pseudomonadota</taxon>
        <taxon>Betaproteobacteria</taxon>
        <taxon>Burkholderiales</taxon>
        <taxon>Burkholderiaceae</taxon>
        <taxon>Paraburkholderia</taxon>
    </lineage>
</organism>
<dbReference type="InterPro" id="IPR036396">
    <property type="entry name" value="Cyt_P450_sf"/>
</dbReference>
<dbReference type="PRINTS" id="PR00385">
    <property type="entry name" value="P450"/>
</dbReference>
<evidence type="ECO:0000256" key="6">
    <source>
        <dbReference type="ARBA" id="ARBA00023033"/>
    </source>
</evidence>
<evidence type="ECO:0000256" key="3">
    <source>
        <dbReference type="ARBA" id="ARBA00022723"/>
    </source>
</evidence>
<dbReference type="PRINTS" id="PR00359">
    <property type="entry name" value="BP450"/>
</dbReference>
<dbReference type="PANTHER" id="PTHR46696">
    <property type="entry name" value="P450, PUTATIVE (EUROFUNG)-RELATED"/>
    <property type="match status" value="1"/>
</dbReference>
<dbReference type="PANTHER" id="PTHR46696:SF1">
    <property type="entry name" value="CYTOCHROME P450 YJIB-RELATED"/>
    <property type="match status" value="1"/>
</dbReference>
<keyword evidence="3 7" id="KW-0479">Metal-binding</keyword>
<sequence length="419" mass="46792">MAIQQTHSAPAEKQVHSATEDFDLFQLPKTYYDNPYPFFKHLRDNEPAHVNSDGSVLLTRYDDVKAVWRDLSGVVNREAAYREKFGEGPLLEQHTTSMLFRDPPDHDRLREVVNPFFTQFGIERLRVSVHEIVAKLLDELEDNKDIDYVADFASRIPIQVICDIFGVPRADGPRIRDLGAQVLFPLNPAVSAEAIAAGHKATAEFKAYLLDYVNFWRSQPVEETPSNIISALVKAEKSGQQISENEMLHMCILVLNGGHETTTNLIGLSTLALIQNRDQFERMAMATDASVVAVGIEECLRYASPLQLQGRRTTREVAIPSGGTIAPNTEVIVAQASANRDERIFDSPEKFDLDRRPNPHLAFGAGIHVCLGRPLARLEASIALPAITKRFPKLDLREGLSFNPNARFRGIRTMPVTLG</sequence>
<gene>
    <name evidence="8" type="ORF">AYM40_21445</name>
</gene>
<evidence type="ECO:0000313" key="8">
    <source>
        <dbReference type="EMBL" id="ANB75000.1"/>
    </source>
</evidence>
<proteinExistence type="inferred from homology"/>
<evidence type="ECO:0000256" key="4">
    <source>
        <dbReference type="ARBA" id="ARBA00023002"/>
    </source>
</evidence>
<dbReference type="InterPro" id="IPR017972">
    <property type="entry name" value="Cyt_P450_CS"/>
</dbReference>
<dbReference type="SUPFAM" id="SSF48264">
    <property type="entry name" value="Cytochrome P450"/>
    <property type="match status" value="1"/>
</dbReference>
<dbReference type="Proteomes" id="UP000076852">
    <property type="component" value="Chromosome 2"/>
</dbReference>
<evidence type="ECO:0000256" key="5">
    <source>
        <dbReference type="ARBA" id="ARBA00023004"/>
    </source>
</evidence>
<dbReference type="STRING" id="1804984.AYM40_21445"/>
<evidence type="ECO:0000256" key="2">
    <source>
        <dbReference type="ARBA" id="ARBA00022617"/>
    </source>
</evidence>
<keyword evidence="9" id="KW-1185">Reference proteome</keyword>
<dbReference type="Pfam" id="PF00067">
    <property type="entry name" value="p450"/>
    <property type="match status" value="1"/>
</dbReference>
<comment type="similarity">
    <text evidence="1 7">Belongs to the cytochrome P450 family.</text>
</comment>
<dbReference type="GO" id="GO:0016705">
    <property type="term" value="F:oxidoreductase activity, acting on paired donors, with incorporation or reduction of molecular oxygen"/>
    <property type="evidence" value="ECO:0007669"/>
    <property type="project" value="InterPro"/>
</dbReference>
<protein>
    <submittedName>
        <fullName evidence="8">Cytochrome</fullName>
    </submittedName>
</protein>
<evidence type="ECO:0000256" key="1">
    <source>
        <dbReference type="ARBA" id="ARBA00010617"/>
    </source>
</evidence>
<dbReference type="CDD" id="cd20625">
    <property type="entry name" value="CYP164-like"/>
    <property type="match status" value="1"/>
</dbReference>
<dbReference type="PROSITE" id="PS00086">
    <property type="entry name" value="CYTOCHROME_P450"/>
    <property type="match status" value="1"/>
</dbReference>
<reference evidence="8 9" key="1">
    <citation type="journal article" date="2016" name="Gene">
        <title>PacBio SMRT assembly of a complex multi-replicon genome reveals chlorocatechol degradative operon in a region of genome plasticity.</title>
        <authorList>
            <person name="Ricker N."/>
            <person name="Shen S.Y."/>
            <person name="Goordial J."/>
            <person name="Jin S."/>
            <person name="Fulthorpe R.R."/>
        </authorList>
    </citation>
    <scope>NUCLEOTIDE SEQUENCE [LARGE SCALE GENOMIC DNA]</scope>
    <source>
        <strain evidence="8 9">OLGA172</strain>
    </source>
</reference>
<keyword evidence="2 7" id="KW-0349">Heme</keyword>
<evidence type="ECO:0000256" key="7">
    <source>
        <dbReference type="RuleBase" id="RU000461"/>
    </source>
</evidence>
<name>A0A160FQ53_9BURK</name>
<dbReference type="InterPro" id="IPR001128">
    <property type="entry name" value="Cyt_P450"/>
</dbReference>
<keyword evidence="5 7" id="KW-0408">Iron</keyword>
<dbReference type="InterPro" id="IPR002397">
    <property type="entry name" value="Cyt_P450_B"/>
</dbReference>
<dbReference type="GO" id="GO:0004497">
    <property type="term" value="F:monooxygenase activity"/>
    <property type="evidence" value="ECO:0007669"/>
    <property type="project" value="UniProtKB-KW"/>
</dbReference>
<dbReference type="RefSeq" id="WP_063498298.1">
    <property type="nucleotide sequence ID" value="NZ_CP014579.1"/>
</dbReference>
<dbReference type="FunFam" id="1.10.630.10:FF:000018">
    <property type="entry name" value="Cytochrome P450 monooxygenase"/>
    <property type="match status" value="1"/>
</dbReference>
<keyword evidence="6 7" id="KW-0503">Monooxygenase</keyword>
<dbReference type="Gene3D" id="1.10.630.10">
    <property type="entry name" value="Cytochrome P450"/>
    <property type="match status" value="1"/>
</dbReference>
<dbReference type="GO" id="GO:0020037">
    <property type="term" value="F:heme binding"/>
    <property type="evidence" value="ECO:0007669"/>
    <property type="project" value="InterPro"/>
</dbReference>
<dbReference type="EMBL" id="CP014579">
    <property type="protein sequence ID" value="ANB75000.1"/>
    <property type="molecule type" value="Genomic_DNA"/>
</dbReference>